<dbReference type="Proteomes" id="UP000499080">
    <property type="component" value="Unassembled WGS sequence"/>
</dbReference>
<evidence type="ECO:0000313" key="1">
    <source>
        <dbReference type="EMBL" id="GBL81819.1"/>
    </source>
</evidence>
<organism evidence="1 2">
    <name type="scientific">Araneus ventricosus</name>
    <name type="common">Orbweaver spider</name>
    <name type="synonym">Epeira ventricosa</name>
    <dbReference type="NCBI Taxonomy" id="182803"/>
    <lineage>
        <taxon>Eukaryota</taxon>
        <taxon>Metazoa</taxon>
        <taxon>Ecdysozoa</taxon>
        <taxon>Arthropoda</taxon>
        <taxon>Chelicerata</taxon>
        <taxon>Arachnida</taxon>
        <taxon>Araneae</taxon>
        <taxon>Araneomorphae</taxon>
        <taxon>Entelegynae</taxon>
        <taxon>Araneoidea</taxon>
        <taxon>Araneidae</taxon>
        <taxon>Araneus</taxon>
    </lineage>
</organism>
<sequence length="82" mass="9095">MRELCSSKQLHRSVQLLNSALQLAAKDSDISKTDPKIQHSKHDAVIGIRSISDRRSKINSLLSSSLPQLKSSFSQERGPPNK</sequence>
<dbReference type="AlphaFoldDB" id="A0A4Y2ARE1"/>
<gene>
    <name evidence="1" type="ORF">AVEN_93564_1</name>
</gene>
<keyword evidence="2" id="KW-1185">Reference proteome</keyword>
<reference evidence="1 2" key="1">
    <citation type="journal article" date="2019" name="Sci. Rep.">
        <title>Orb-weaving spider Araneus ventricosus genome elucidates the spidroin gene catalogue.</title>
        <authorList>
            <person name="Kono N."/>
            <person name="Nakamura H."/>
            <person name="Ohtoshi R."/>
            <person name="Moran D.A.P."/>
            <person name="Shinohara A."/>
            <person name="Yoshida Y."/>
            <person name="Fujiwara M."/>
            <person name="Mori M."/>
            <person name="Tomita M."/>
            <person name="Arakawa K."/>
        </authorList>
    </citation>
    <scope>NUCLEOTIDE SEQUENCE [LARGE SCALE GENOMIC DNA]</scope>
</reference>
<name>A0A4Y2ARE1_ARAVE</name>
<dbReference type="EMBL" id="BGPR01000026">
    <property type="protein sequence ID" value="GBL81819.1"/>
    <property type="molecule type" value="Genomic_DNA"/>
</dbReference>
<protein>
    <submittedName>
        <fullName evidence="1">Uncharacterized protein</fullName>
    </submittedName>
</protein>
<accession>A0A4Y2ARE1</accession>
<proteinExistence type="predicted"/>
<comment type="caution">
    <text evidence="1">The sequence shown here is derived from an EMBL/GenBank/DDBJ whole genome shotgun (WGS) entry which is preliminary data.</text>
</comment>
<evidence type="ECO:0000313" key="2">
    <source>
        <dbReference type="Proteomes" id="UP000499080"/>
    </source>
</evidence>